<evidence type="ECO:0000256" key="2">
    <source>
        <dbReference type="ARBA" id="ARBA00023002"/>
    </source>
</evidence>
<dbReference type="Pfam" id="PF00171">
    <property type="entry name" value="Aldedh"/>
    <property type="match status" value="1"/>
</dbReference>
<dbReference type="Proteomes" id="UP000278981">
    <property type="component" value="Unassembled WGS sequence"/>
</dbReference>
<dbReference type="GO" id="GO:0016620">
    <property type="term" value="F:oxidoreductase activity, acting on the aldehyde or oxo group of donors, NAD or NADP as acceptor"/>
    <property type="evidence" value="ECO:0007669"/>
    <property type="project" value="InterPro"/>
</dbReference>
<evidence type="ECO:0000313" key="6">
    <source>
        <dbReference type="EMBL" id="RQX12404.1"/>
    </source>
</evidence>
<protein>
    <submittedName>
        <fullName evidence="6">Aldehyde dehydrogenase</fullName>
    </submittedName>
</protein>
<comment type="similarity">
    <text evidence="1 4">Belongs to the aldehyde dehydrogenase family.</text>
</comment>
<reference evidence="6 7" key="1">
    <citation type="submission" date="2018-04" db="EMBL/GenBank/DDBJ databases">
        <title>Micromonosporas from Atacama Desert.</title>
        <authorList>
            <person name="Carro L."/>
            <person name="Klenk H.-P."/>
            <person name="Goodfellow M."/>
        </authorList>
    </citation>
    <scope>NUCLEOTIDE SEQUENCE [LARGE SCALE GENOMIC DNA]</scope>
    <source>
        <strain evidence="6 7">LB19</strain>
    </source>
</reference>
<keyword evidence="2 4" id="KW-0560">Oxidoreductase</keyword>
<name>A0A3N9XGX9_9ACTN</name>
<dbReference type="OrthoDB" id="3495787at2"/>
<dbReference type="SUPFAM" id="SSF53720">
    <property type="entry name" value="ALDH-like"/>
    <property type="match status" value="1"/>
</dbReference>
<evidence type="ECO:0000313" key="7">
    <source>
        <dbReference type="Proteomes" id="UP000278981"/>
    </source>
</evidence>
<dbReference type="Gene3D" id="3.40.309.10">
    <property type="entry name" value="Aldehyde Dehydrogenase, Chain A, domain 2"/>
    <property type="match status" value="1"/>
</dbReference>
<dbReference type="EMBL" id="QDGB01000348">
    <property type="protein sequence ID" value="RQX12404.1"/>
    <property type="molecule type" value="Genomic_DNA"/>
</dbReference>
<organism evidence="6 7">
    <name type="scientific">Micromonospora ureilytica</name>
    <dbReference type="NCBI Taxonomy" id="709868"/>
    <lineage>
        <taxon>Bacteria</taxon>
        <taxon>Bacillati</taxon>
        <taxon>Actinomycetota</taxon>
        <taxon>Actinomycetes</taxon>
        <taxon>Micromonosporales</taxon>
        <taxon>Micromonosporaceae</taxon>
        <taxon>Micromonospora</taxon>
    </lineage>
</organism>
<evidence type="ECO:0000259" key="5">
    <source>
        <dbReference type="Pfam" id="PF00171"/>
    </source>
</evidence>
<dbReference type="InterPro" id="IPR016162">
    <property type="entry name" value="Ald_DH_N"/>
</dbReference>
<dbReference type="RefSeq" id="WP_124822341.1">
    <property type="nucleotide sequence ID" value="NZ_QDGB01000348.1"/>
</dbReference>
<dbReference type="InterPro" id="IPR016161">
    <property type="entry name" value="Ald_DH/histidinol_DH"/>
</dbReference>
<comment type="caution">
    <text evidence="6">The sequence shown here is derived from an EMBL/GenBank/DDBJ whole genome shotgun (WGS) entry which is preliminary data.</text>
</comment>
<dbReference type="CDD" id="cd07139">
    <property type="entry name" value="ALDH_AldA-Rv0768"/>
    <property type="match status" value="1"/>
</dbReference>
<dbReference type="InterPro" id="IPR029510">
    <property type="entry name" value="Ald_DH_CS_GLU"/>
</dbReference>
<accession>A0A3N9XGX9</accession>
<dbReference type="AlphaFoldDB" id="A0A3N9XGX9"/>
<evidence type="ECO:0000256" key="1">
    <source>
        <dbReference type="ARBA" id="ARBA00009986"/>
    </source>
</evidence>
<feature type="domain" description="Aldehyde dehydrogenase" evidence="5">
    <location>
        <begin position="14"/>
        <end position="477"/>
    </location>
</feature>
<dbReference type="FunFam" id="3.40.605.10:FF:000007">
    <property type="entry name" value="NAD/NADP-dependent betaine aldehyde dehydrogenase"/>
    <property type="match status" value="1"/>
</dbReference>
<feature type="active site" evidence="3">
    <location>
        <position position="254"/>
    </location>
</feature>
<dbReference type="PANTHER" id="PTHR42804:SF1">
    <property type="entry name" value="ALDEHYDE DEHYDROGENASE-RELATED"/>
    <property type="match status" value="1"/>
</dbReference>
<gene>
    <name evidence="6" type="ORF">DDE19_28430</name>
</gene>
<dbReference type="Gene3D" id="3.40.605.10">
    <property type="entry name" value="Aldehyde Dehydrogenase, Chain A, domain 1"/>
    <property type="match status" value="1"/>
</dbReference>
<dbReference type="PROSITE" id="PS00687">
    <property type="entry name" value="ALDEHYDE_DEHYDR_GLU"/>
    <property type="match status" value="1"/>
</dbReference>
<dbReference type="PANTHER" id="PTHR42804">
    <property type="entry name" value="ALDEHYDE DEHYDROGENASE"/>
    <property type="match status" value="1"/>
</dbReference>
<sequence>MSITYDAFYIGGKWVPPSSSATIKVVSPNTEQVIGSVPEAQEADVDAAVAAARSAFDDPSGWAHWPAERRADAIERLCAALDARAGEMPTRVSSQNGMPLAISSRIENSMPQMMMRYYADLVRNGHLDDEIRDGAAGGKIAVSRQPVGVVGAIVPWNVPQTIGSQKYGPALAMGCTLVIKPSPETVLDAQLFAEAADEAELPPGVINVVQGGPATGAYLVTHPRVDKIVFTGSEKVGRWVAEATGRLLRPVTLELGGKAAAIILDDADITANLENFFMATMLNNGQSCYLGTRILAPESRYAEIVDTITSFVASLQVGSSLDLATQIGPLATARHRDRVEGYIAKGLAEGGRLTTGGGRPRHLEQGWFVEPTVFADVFNGSTIGQEEIFGPVLSIIRYRDDSDAVRIANDSRYGLGGTVWTSDPQRGVDVAARVDTGVIGINGFLPDPAAPFGGTKASGLGRELGPEGMEAYQVLKTTYLAR</sequence>
<dbReference type="InterPro" id="IPR016163">
    <property type="entry name" value="Ald_DH_C"/>
</dbReference>
<proteinExistence type="inferred from homology"/>
<evidence type="ECO:0000256" key="4">
    <source>
        <dbReference type="RuleBase" id="RU003345"/>
    </source>
</evidence>
<dbReference type="InterPro" id="IPR015590">
    <property type="entry name" value="Aldehyde_DH_dom"/>
</dbReference>
<evidence type="ECO:0000256" key="3">
    <source>
        <dbReference type="PROSITE-ProRule" id="PRU10007"/>
    </source>
</evidence>